<protein>
    <recommendedName>
        <fullName evidence="1">non-specific serine/threonine protein kinase</fullName>
        <ecNumber evidence="1">2.7.11.1</ecNumber>
    </recommendedName>
</protein>
<gene>
    <name evidence="11" type="ORF">C7999DRAFT_41034</name>
</gene>
<dbReference type="SUPFAM" id="SSF56112">
    <property type="entry name" value="Protein kinase-like (PK-like)"/>
    <property type="match status" value="1"/>
</dbReference>
<evidence type="ECO:0000256" key="2">
    <source>
        <dbReference type="ARBA" id="ARBA00022527"/>
    </source>
</evidence>
<dbReference type="Pfam" id="PF01163">
    <property type="entry name" value="RIO1"/>
    <property type="match status" value="1"/>
</dbReference>
<keyword evidence="6" id="KW-0067">ATP-binding</keyword>
<dbReference type="InterPro" id="IPR018934">
    <property type="entry name" value="RIO_dom"/>
</dbReference>
<dbReference type="EC" id="2.7.11.1" evidence="1"/>
<keyword evidence="4" id="KW-0547">Nucleotide-binding</keyword>
<reference evidence="11" key="1">
    <citation type="journal article" date="2023" name="Mol. Phylogenet. Evol.">
        <title>Genome-scale phylogeny and comparative genomics of the fungal order Sordariales.</title>
        <authorList>
            <person name="Hensen N."/>
            <person name="Bonometti L."/>
            <person name="Westerberg I."/>
            <person name="Brannstrom I.O."/>
            <person name="Guillou S."/>
            <person name="Cros-Aarteil S."/>
            <person name="Calhoun S."/>
            <person name="Haridas S."/>
            <person name="Kuo A."/>
            <person name="Mondo S."/>
            <person name="Pangilinan J."/>
            <person name="Riley R."/>
            <person name="LaButti K."/>
            <person name="Andreopoulos B."/>
            <person name="Lipzen A."/>
            <person name="Chen C."/>
            <person name="Yan M."/>
            <person name="Daum C."/>
            <person name="Ng V."/>
            <person name="Clum A."/>
            <person name="Steindorff A."/>
            <person name="Ohm R.A."/>
            <person name="Martin F."/>
            <person name="Silar P."/>
            <person name="Natvig D.O."/>
            <person name="Lalanne C."/>
            <person name="Gautier V."/>
            <person name="Ament-Velasquez S.L."/>
            <person name="Kruys A."/>
            <person name="Hutchinson M.I."/>
            <person name="Powell A.J."/>
            <person name="Barry K."/>
            <person name="Miller A.N."/>
            <person name="Grigoriev I.V."/>
            <person name="Debuchy R."/>
            <person name="Gladieux P."/>
            <person name="Hiltunen Thoren M."/>
            <person name="Johannesson H."/>
        </authorList>
    </citation>
    <scope>NUCLEOTIDE SEQUENCE</scope>
    <source>
        <strain evidence="11">CBS 359.72</strain>
    </source>
</reference>
<dbReference type="Proteomes" id="UP001303647">
    <property type="component" value="Unassembled WGS sequence"/>
</dbReference>
<evidence type="ECO:0000256" key="1">
    <source>
        <dbReference type="ARBA" id="ARBA00012513"/>
    </source>
</evidence>
<dbReference type="AlphaFoldDB" id="A0AAN7CSU2"/>
<feature type="domain" description="Protein kinase" evidence="10">
    <location>
        <begin position="492"/>
        <end position="700"/>
    </location>
</feature>
<keyword evidence="5" id="KW-0418">Kinase</keyword>
<dbReference type="InterPro" id="IPR011009">
    <property type="entry name" value="Kinase-like_dom_sf"/>
</dbReference>
<dbReference type="GO" id="GO:0005524">
    <property type="term" value="F:ATP binding"/>
    <property type="evidence" value="ECO:0007669"/>
    <property type="project" value="UniProtKB-KW"/>
</dbReference>
<dbReference type="Gene3D" id="1.10.510.10">
    <property type="entry name" value="Transferase(Phosphotransferase) domain 1"/>
    <property type="match status" value="1"/>
</dbReference>
<comment type="caution">
    <text evidence="11">The sequence shown here is derived from an EMBL/GenBank/DDBJ whole genome shotgun (WGS) entry which is preliminary data.</text>
</comment>
<evidence type="ECO:0000256" key="9">
    <source>
        <dbReference type="SAM" id="MobiDB-lite"/>
    </source>
</evidence>
<keyword evidence="12" id="KW-1185">Reference proteome</keyword>
<keyword evidence="2" id="KW-0723">Serine/threonine-protein kinase</keyword>
<proteinExistence type="predicted"/>
<dbReference type="EMBL" id="MU857649">
    <property type="protein sequence ID" value="KAK4247704.1"/>
    <property type="molecule type" value="Genomic_DNA"/>
</dbReference>
<sequence length="700" mass="78731">MDVSTEFEQEETRKTTLFEYIEACHDLVFTKLTVETNKEITSKGSITSPAGRRCPSQLEPWVDFLEEQRVILGTVFSKFPARTEAFKNRSYLRTRGDVIAERRVGDEDALKLVLEDLVVEPVTSIIERLQDEDGVKAKFNIGAGIAFETRVNALGDTAQGSAERPRTPDGKRLRPDQICAYKRDDGGLAGQTMAYIIEYKAPHKLTLPHLRLGLRPMNIYEDVINRATRPVSDEAAVFQYHADRLAAAAVTQTFDYMIQAGLTYGCLTTGEGFVFLKIDWTHPITLLYHLAEPVPEVDEHRDNFLCCTAVSQMLAFTVLALDSQTRQDHGQDDRRRAIKGLKTWAVDWESILQSIPLSERTAPPTSPAYKPRTYKGADRSPYLLRQTKARAAGRRDCKASPASRDPSPESDDDGGETRIPGTPTPAQPRKALRDPARRPRGNNGDVGPSPRSSTGSNRQYCTQTCLLDRRHPVDHAAWLGLLHEQLGRTLDDGIVPLGKQGARGVLFQVTLLAYGYTFVSKATTARFVPELEHESKVYEHLRPLQGIRVPVFLGAVDLREVGRTYYYDIQVHIIYLVFLSWGGRRLGEIEVWDKAKVKREVIQSVRALHVHGVVHTDVRDANVLWNEEMDRAMVIDFEQAVLAERPQSALAPVMPNKRARRTDVDTNTTAGKLKSKRDATRLGMQDDILAAKMIFFQHYK</sequence>
<feature type="region of interest" description="Disordered" evidence="9">
    <location>
        <begin position="358"/>
        <end position="458"/>
    </location>
</feature>
<evidence type="ECO:0000259" key="10">
    <source>
        <dbReference type="PROSITE" id="PS50011"/>
    </source>
</evidence>
<evidence type="ECO:0000313" key="12">
    <source>
        <dbReference type="Proteomes" id="UP001303647"/>
    </source>
</evidence>
<dbReference type="InterPro" id="IPR000719">
    <property type="entry name" value="Prot_kinase_dom"/>
</dbReference>
<dbReference type="PROSITE" id="PS50011">
    <property type="entry name" value="PROTEIN_KINASE_DOM"/>
    <property type="match status" value="1"/>
</dbReference>
<evidence type="ECO:0000256" key="3">
    <source>
        <dbReference type="ARBA" id="ARBA00022679"/>
    </source>
</evidence>
<dbReference type="InterPro" id="IPR052396">
    <property type="entry name" value="Meiotic_Drive_Suppr_Kinase"/>
</dbReference>
<name>A0AAN7CSU2_9PEZI</name>
<accession>A0AAN7CSU2</accession>
<keyword evidence="3" id="KW-0808">Transferase</keyword>
<comment type="catalytic activity">
    <reaction evidence="8">
        <text>L-seryl-[protein] + ATP = O-phospho-L-seryl-[protein] + ADP + H(+)</text>
        <dbReference type="Rhea" id="RHEA:17989"/>
        <dbReference type="Rhea" id="RHEA-COMP:9863"/>
        <dbReference type="Rhea" id="RHEA-COMP:11604"/>
        <dbReference type="ChEBI" id="CHEBI:15378"/>
        <dbReference type="ChEBI" id="CHEBI:29999"/>
        <dbReference type="ChEBI" id="CHEBI:30616"/>
        <dbReference type="ChEBI" id="CHEBI:83421"/>
        <dbReference type="ChEBI" id="CHEBI:456216"/>
        <dbReference type="EC" id="2.7.11.1"/>
    </reaction>
</comment>
<dbReference type="PANTHER" id="PTHR37171">
    <property type="entry name" value="SERINE/THREONINE-PROTEIN KINASE YRZF-RELATED"/>
    <property type="match status" value="1"/>
</dbReference>
<evidence type="ECO:0000256" key="7">
    <source>
        <dbReference type="ARBA" id="ARBA00047899"/>
    </source>
</evidence>
<evidence type="ECO:0000256" key="6">
    <source>
        <dbReference type="ARBA" id="ARBA00022840"/>
    </source>
</evidence>
<comment type="catalytic activity">
    <reaction evidence="7">
        <text>L-threonyl-[protein] + ATP = O-phospho-L-threonyl-[protein] + ADP + H(+)</text>
        <dbReference type="Rhea" id="RHEA:46608"/>
        <dbReference type="Rhea" id="RHEA-COMP:11060"/>
        <dbReference type="Rhea" id="RHEA-COMP:11605"/>
        <dbReference type="ChEBI" id="CHEBI:15378"/>
        <dbReference type="ChEBI" id="CHEBI:30013"/>
        <dbReference type="ChEBI" id="CHEBI:30616"/>
        <dbReference type="ChEBI" id="CHEBI:61977"/>
        <dbReference type="ChEBI" id="CHEBI:456216"/>
        <dbReference type="EC" id="2.7.11.1"/>
    </reaction>
</comment>
<dbReference type="GO" id="GO:0004674">
    <property type="term" value="F:protein serine/threonine kinase activity"/>
    <property type="evidence" value="ECO:0007669"/>
    <property type="project" value="UniProtKB-KW"/>
</dbReference>
<evidence type="ECO:0000256" key="8">
    <source>
        <dbReference type="ARBA" id="ARBA00048679"/>
    </source>
</evidence>
<dbReference type="PANTHER" id="PTHR37171:SF1">
    <property type="entry name" value="SERINE_THREONINE-PROTEIN KINASE YRZF-RELATED"/>
    <property type="match status" value="1"/>
</dbReference>
<organism evidence="11 12">
    <name type="scientific">Corynascus novoguineensis</name>
    <dbReference type="NCBI Taxonomy" id="1126955"/>
    <lineage>
        <taxon>Eukaryota</taxon>
        <taxon>Fungi</taxon>
        <taxon>Dikarya</taxon>
        <taxon>Ascomycota</taxon>
        <taxon>Pezizomycotina</taxon>
        <taxon>Sordariomycetes</taxon>
        <taxon>Sordariomycetidae</taxon>
        <taxon>Sordariales</taxon>
        <taxon>Chaetomiaceae</taxon>
        <taxon>Corynascus</taxon>
    </lineage>
</organism>
<evidence type="ECO:0000256" key="5">
    <source>
        <dbReference type="ARBA" id="ARBA00022777"/>
    </source>
</evidence>
<reference evidence="11" key="2">
    <citation type="submission" date="2023-05" db="EMBL/GenBank/DDBJ databases">
        <authorList>
            <consortium name="Lawrence Berkeley National Laboratory"/>
            <person name="Steindorff A."/>
            <person name="Hensen N."/>
            <person name="Bonometti L."/>
            <person name="Westerberg I."/>
            <person name="Brannstrom I.O."/>
            <person name="Guillou S."/>
            <person name="Cros-Aarteil S."/>
            <person name="Calhoun S."/>
            <person name="Haridas S."/>
            <person name="Kuo A."/>
            <person name="Mondo S."/>
            <person name="Pangilinan J."/>
            <person name="Riley R."/>
            <person name="Labutti K."/>
            <person name="Andreopoulos B."/>
            <person name="Lipzen A."/>
            <person name="Chen C."/>
            <person name="Yanf M."/>
            <person name="Daum C."/>
            <person name="Ng V."/>
            <person name="Clum A."/>
            <person name="Ohm R."/>
            <person name="Martin F."/>
            <person name="Silar P."/>
            <person name="Natvig D."/>
            <person name="Lalanne C."/>
            <person name="Gautier V."/>
            <person name="Ament-Velasquez S.L."/>
            <person name="Kruys A."/>
            <person name="Hutchinson M.I."/>
            <person name="Powell A.J."/>
            <person name="Barry K."/>
            <person name="Miller A.N."/>
            <person name="Grigoriev I.V."/>
            <person name="Debuchy R."/>
            <person name="Gladieux P."/>
            <person name="Thoren M.H."/>
            <person name="Johannesson H."/>
        </authorList>
    </citation>
    <scope>NUCLEOTIDE SEQUENCE</scope>
    <source>
        <strain evidence="11">CBS 359.72</strain>
    </source>
</reference>
<evidence type="ECO:0000313" key="11">
    <source>
        <dbReference type="EMBL" id="KAK4247704.1"/>
    </source>
</evidence>
<evidence type="ECO:0000256" key="4">
    <source>
        <dbReference type="ARBA" id="ARBA00022741"/>
    </source>
</evidence>